<keyword evidence="2" id="KW-0808">Transferase</keyword>
<keyword evidence="3" id="KW-1185">Reference proteome</keyword>
<dbReference type="AlphaFoldDB" id="A0A1E5GKD7"/>
<dbReference type="PANTHER" id="PTHR43861">
    <property type="entry name" value="TRANS-ACONITATE 2-METHYLTRANSFERASE-RELATED"/>
    <property type="match status" value="1"/>
</dbReference>
<protein>
    <submittedName>
        <fullName evidence="2">SAM-dependent methyltransferase</fullName>
    </submittedName>
</protein>
<organism evidence="2 3">
    <name type="scientific">Enterococcus termitis</name>
    <dbReference type="NCBI Taxonomy" id="332950"/>
    <lineage>
        <taxon>Bacteria</taxon>
        <taxon>Bacillati</taxon>
        <taxon>Bacillota</taxon>
        <taxon>Bacilli</taxon>
        <taxon>Lactobacillales</taxon>
        <taxon>Enterococcaceae</taxon>
        <taxon>Enterococcus</taxon>
    </lineage>
</organism>
<comment type="caution">
    <text evidence="2">The sequence shown here is derived from an EMBL/GenBank/DDBJ whole genome shotgun (WGS) entry which is preliminary data.</text>
</comment>
<feature type="domain" description="Methyltransferase" evidence="1">
    <location>
        <begin position="52"/>
        <end position="165"/>
    </location>
</feature>
<sequence length="259" mass="29784">MNKETEKKLAASLTSETTELLPFIPYILQDFWELGSSPQDIVHLIKKHMALSDDSKFLDLACGKGAVSIEIAEKLNKAVMGVDLITEFIEEANAKTKELQVDSLCKFVVGDVNEFIHSESDYDAVIFGAAADILGSPEETLKKLQRTVKEDGYVIIDEAYVSNVELNNQVNYHNYDYLTRLEWLDLFEKNNLELIEELEGSDDVDYEQEKQYLIDRSNELIQKYPEKKKLFDGYLRSQLAEYDDLDQHIIAVTWILQRK</sequence>
<dbReference type="InterPro" id="IPR025714">
    <property type="entry name" value="Methyltranfer_dom"/>
</dbReference>
<name>A0A1E5GKD7_9ENTE</name>
<reference evidence="3" key="1">
    <citation type="submission" date="2016-09" db="EMBL/GenBank/DDBJ databases">
        <authorList>
            <person name="Gulvik C.A."/>
        </authorList>
    </citation>
    <scope>NUCLEOTIDE SEQUENCE [LARGE SCALE GENOMIC DNA]</scope>
    <source>
        <strain evidence="3">LMG 8895</strain>
    </source>
</reference>
<dbReference type="RefSeq" id="WP_069663850.1">
    <property type="nucleotide sequence ID" value="NZ_JBHUJJ010000001.1"/>
</dbReference>
<keyword evidence="2" id="KW-0489">Methyltransferase</keyword>
<dbReference type="Pfam" id="PF13847">
    <property type="entry name" value="Methyltransf_31"/>
    <property type="match status" value="1"/>
</dbReference>
<dbReference type="InterPro" id="IPR029063">
    <property type="entry name" value="SAM-dependent_MTases_sf"/>
</dbReference>
<gene>
    <name evidence="2" type="ORF">BCR25_06600</name>
</gene>
<accession>A0A1E5GKD7</accession>
<dbReference type="SUPFAM" id="SSF53335">
    <property type="entry name" value="S-adenosyl-L-methionine-dependent methyltransferases"/>
    <property type="match status" value="1"/>
</dbReference>
<proteinExistence type="predicted"/>
<dbReference type="EMBL" id="MIJY01000023">
    <property type="protein sequence ID" value="OEG13152.1"/>
    <property type="molecule type" value="Genomic_DNA"/>
</dbReference>
<dbReference type="GO" id="GO:0008168">
    <property type="term" value="F:methyltransferase activity"/>
    <property type="evidence" value="ECO:0007669"/>
    <property type="project" value="UniProtKB-KW"/>
</dbReference>
<evidence type="ECO:0000313" key="3">
    <source>
        <dbReference type="Proteomes" id="UP000095094"/>
    </source>
</evidence>
<dbReference type="OrthoDB" id="43862at2"/>
<evidence type="ECO:0000259" key="1">
    <source>
        <dbReference type="Pfam" id="PF13847"/>
    </source>
</evidence>
<dbReference type="Gene3D" id="3.40.50.150">
    <property type="entry name" value="Vaccinia Virus protein VP39"/>
    <property type="match status" value="1"/>
</dbReference>
<dbReference type="GO" id="GO:0032259">
    <property type="term" value="P:methylation"/>
    <property type="evidence" value="ECO:0007669"/>
    <property type="project" value="UniProtKB-KW"/>
</dbReference>
<dbReference type="CDD" id="cd02440">
    <property type="entry name" value="AdoMet_MTases"/>
    <property type="match status" value="1"/>
</dbReference>
<evidence type="ECO:0000313" key="2">
    <source>
        <dbReference type="EMBL" id="OEG13152.1"/>
    </source>
</evidence>
<dbReference type="Proteomes" id="UP000095094">
    <property type="component" value="Unassembled WGS sequence"/>
</dbReference>